<proteinExistence type="predicted"/>
<sequence>MEGEKRLREQLMPALECKYDEFRLLGYTQVTIDGLWECLCARKWKNALAEKKLYELVSDILSLSPGEYMAFLTMRSYEQQRETGGDDLENVLKELL</sequence>
<dbReference type="EMBL" id="CP133461">
    <property type="protein sequence ID" value="WMV75479.1"/>
    <property type="molecule type" value="Genomic_DNA"/>
</dbReference>
<protein>
    <submittedName>
        <fullName evidence="1">Post-transcriptional regulator</fullName>
    </submittedName>
</protein>
<reference evidence="1 2" key="1">
    <citation type="submission" date="2023-08" db="EMBL/GenBank/DDBJ databases">
        <title>Complete genome sequence of Geobacillus thermodenitrificans K1041, a genetically tractable strain representative of the genus Geobacillus.</title>
        <authorList>
            <person name="Kani S."/>
            <person name="Suzuki H."/>
        </authorList>
    </citation>
    <scope>NUCLEOTIDE SEQUENCE [LARGE SCALE GENOMIC DNA]</scope>
    <source>
        <strain evidence="1 2">K1041</strain>
    </source>
</reference>
<dbReference type="Proteomes" id="UP001297580">
    <property type="component" value="Chromosome"/>
</dbReference>
<organism evidence="1 2">
    <name type="scientific">Geobacillus thermodenitrificans</name>
    <dbReference type="NCBI Taxonomy" id="33940"/>
    <lineage>
        <taxon>Bacteria</taxon>
        <taxon>Bacillati</taxon>
        <taxon>Bacillota</taxon>
        <taxon>Bacilli</taxon>
        <taxon>Bacillales</taxon>
        <taxon>Anoxybacillaceae</taxon>
        <taxon>Geobacillus</taxon>
    </lineage>
</organism>
<dbReference type="Pfam" id="PF13797">
    <property type="entry name" value="Post_transc_reg"/>
    <property type="match status" value="1"/>
</dbReference>
<dbReference type="RefSeq" id="WP_011887891.1">
    <property type="nucleotide sequence ID" value="NZ_CP020030.1"/>
</dbReference>
<evidence type="ECO:0000313" key="1">
    <source>
        <dbReference type="EMBL" id="WMV75479.1"/>
    </source>
</evidence>
<accession>A0ABY9QDH6</accession>
<name>A0ABY9QDH6_GEOTD</name>
<evidence type="ECO:0000313" key="2">
    <source>
        <dbReference type="Proteomes" id="UP001297580"/>
    </source>
</evidence>
<dbReference type="InterPro" id="IPR025716">
    <property type="entry name" value="Post-transcriptional_regulator"/>
</dbReference>
<keyword evidence="2" id="KW-1185">Reference proteome</keyword>
<gene>
    <name evidence="1" type="ORF">HSX42_14605</name>
</gene>